<feature type="region of interest" description="Disordered" evidence="1">
    <location>
        <begin position="1"/>
        <end position="67"/>
    </location>
</feature>
<dbReference type="EMBL" id="LHPG02000008">
    <property type="protein sequence ID" value="PRW56438.1"/>
    <property type="molecule type" value="Genomic_DNA"/>
</dbReference>
<evidence type="ECO:0000256" key="1">
    <source>
        <dbReference type="SAM" id="MobiDB-lite"/>
    </source>
</evidence>
<name>A0A2P6TQV0_CHLSO</name>
<evidence type="ECO:0000313" key="3">
    <source>
        <dbReference type="Proteomes" id="UP000239899"/>
    </source>
</evidence>
<feature type="compositionally biased region" description="Low complexity" evidence="1">
    <location>
        <begin position="58"/>
        <end position="67"/>
    </location>
</feature>
<organism evidence="2 3">
    <name type="scientific">Chlorella sorokiniana</name>
    <name type="common">Freshwater green alga</name>
    <dbReference type="NCBI Taxonomy" id="3076"/>
    <lineage>
        <taxon>Eukaryota</taxon>
        <taxon>Viridiplantae</taxon>
        <taxon>Chlorophyta</taxon>
        <taxon>core chlorophytes</taxon>
        <taxon>Trebouxiophyceae</taxon>
        <taxon>Chlorellales</taxon>
        <taxon>Chlorellaceae</taxon>
        <taxon>Chlorella clade</taxon>
        <taxon>Chlorella</taxon>
    </lineage>
</organism>
<sequence>MPQRAQPTALSTSASGSSAPAAASTDGGWSADAQPGSAVYTDESSGQGCEAQSREPAEQQPQQPQPLLMQWLASVDPATRRHAAGVVAAVNVATAISVMCSHPALTGLGWSGDLLHTAAAPAPPAAPCDGSSVHAPAAAEALPTQPASPPLELAVERKKRPSGTADVACQ</sequence>
<feature type="region of interest" description="Disordered" evidence="1">
    <location>
        <begin position="121"/>
        <end position="170"/>
    </location>
</feature>
<feature type="compositionally biased region" description="Low complexity" evidence="1">
    <location>
        <begin position="8"/>
        <end position="25"/>
    </location>
</feature>
<dbReference type="Proteomes" id="UP000239899">
    <property type="component" value="Unassembled WGS sequence"/>
</dbReference>
<dbReference type="AlphaFoldDB" id="A0A2P6TQV0"/>
<gene>
    <name evidence="2" type="ORF">C2E21_4832</name>
</gene>
<accession>A0A2P6TQV0</accession>
<protein>
    <submittedName>
        <fullName evidence="2">Serine-repeat antigen</fullName>
    </submittedName>
</protein>
<comment type="caution">
    <text evidence="2">The sequence shown here is derived from an EMBL/GenBank/DDBJ whole genome shotgun (WGS) entry which is preliminary data.</text>
</comment>
<evidence type="ECO:0000313" key="2">
    <source>
        <dbReference type="EMBL" id="PRW56438.1"/>
    </source>
</evidence>
<keyword evidence="3" id="KW-1185">Reference proteome</keyword>
<proteinExistence type="predicted"/>
<reference evidence="2 3" key="1">
    <citation type="journal article" date="2018" name="Plant J.">
        <title>Genome sequences of Chlorella sorokiniana UTEX 1602 and Micractinium conductrix SAG 241.80: implications to maltose excretion by a green alga.</title>
        <authorList>
            <person name="Arriola M.B."/>
            <person name="Velmurugan N."/>
            <person name="Zhang Y."/>
            <person name="Plunkett M.H."/>
            <person name="Hondzo H."/>
            <person name="Barney B.M."/>
        </authorList>
    </citation>
    <scope>NUCLEOTIDE SEQUENCE [LARGE SCALE GENOMIC DNA]</scope>
    <source>
        <strain evidence="3">UTEX 1602</strain>
    </source>
</reference>